<dbReference type="InterPro" id="IPR022061">
    <property type="entry name" value="DUF3617"/>
</dbReference>
<feature type="compositionally biased region" description="Basic and acidic residues" evidence="1">
    <location>
        <begin position="203"/>
        <end position="212"/>
    </location>
</feature>
<dbReference type="AlphaFoldDB" id="A0A2S2DMI6"/>
<protein>
    <recommendedName>
        <fullName evidence="4">DUF3617 domain-containing protein</fullName>
    </recommendedName>
</protein>
<evidence type="ECO:0000313" key="2">
    <source>
        <dbReference type="EMBL" id="AWL06066.1"/>
    </source>
</evidence>
<dbReference type="KEGG" id="mtim:DIR46_17595"/>
<evidence type="ECO:0000313" key="3">
    <source>
        <dbReference type="Proteomes" id="UP000245820"/>
    </source>
</evidence>
<accession>A0A2S2DMI6</accession>
<organism evidence="2 3">
    <name type="scientific">Massilia oculi</name>
    <dbReference type="NCBI Taxonomy" id="945844"/>
    <lineage>
        <taxon>Bacteria</taxon>
        <taxon>Pseudomonadati</taxon>
        <taxon>Pseudomonadota</taxon>
        <taxon>Betaproteobacteria</taxon>
        <taxon>Burkholderiales</taxon>
        <taxon>Oxalobacteraceae</taxon>
        <taxon>Telluria group</taxon>
        <taxon>Massilia</taxon>
    </lineage>
</organism>
<dbReference type="EMBL" id="CP029343">
    <property type="protein sequence ID" value="AWL06066.1"/>
    <property type="molecule type" value="Genomic_DNA"/>
</dbReference>
<dbReference type="OrthoDB" id="8536404at2"/>
<sequence length="212" mass="22935">MAILASKSKTALHSRPNTAMKRILTSTILLGLAAIVVPNAMAQQAQIKPGLWQVELLPLAGTQINPLGDSIQQWADSVATPETRREIAESDAALAAKGMETTGNRLGLRTKECITKEQIAKYDILGEQTLKSCSTKKSPRPDGVDVSMTCTDPDMRMIMDMRVRYRGEKAFDVESVTTMPGVDNQPMTLKGSGTGKWLSSDCGDIKPRAASK</sequence>
<name>A0A2S2DMI6_9BURK</name>
<feature type="region of interest" description="Disordered" evidence="1">
    <location>
        <begin position="182"/>
        <end position="212"/>
    </location>
</feature>
<dbReference type="Pfam" id="PF12276">
    <property type="entry name" value="DUF3617"/>
    <property type="match status" value="1"/>
</dbReference>
<evidence type="ECO:0000256" key="1">
    <source>
        <dbReference type="SAM" id="MobiDB-lite"/>
    </source>
</evidence>
<keyword evidence="3" id="KW-1185">Reference proteome</keyword>
<evidence type="ECO:0008006" key="4">
    <source>
        <dbReference type="Google" id="ProtNLM"/>
    </source>
</evidence>
<dbReference type="Proteomes" id="UP000245820">
    <property type="component" value="Chromosome"/>
</dbReference>
<reference evidence="2 3" key="1">
    <citation type="submission" date="2018-05" db="EMBL/GenBank/DDBJ databases">
        <title>Complete genome sequence of Massilia oculi sp. nov. CCUG 43427T (=DSM 26321T), the type strain of M. oculi, and comparison with genome sequences of other Massilia strains.</title>
        <authorList>
            <person name="Zhu B."/>
        </authorList>
    </citation>
    <scope>NUCLEOTIDE SEQUENCE [LARGE SCALE GENOMIC DNA]</scope>
    <source>
        <strain evidence="2 3">CCUG 43427</strain>
    </source>
</reference>
<gene>
    <name evidence="2" type="ORF">DIR46_17595</name>
</gene>
<proteinExistence type="predicted"/>